<reference evidence="2" key="1">
    <citation type="journal article" date="2020" name="Stud. Mycol.">
        <title>101 Dothideomycetes genomes: a test case for predicting lifestyles and emergence of pathogens.</title>
        <authorList>
            <person name="Haridas S."/>
            <person name="Albert R."/>
            <person name="Binder M."/>
            <person name="Bloem J."/>
            <person name="Labutti K."/>
            <person name="Salamov A."/>
            <person name="Andreopoulos B."/>
            <person name="Baker S."/>
            <person name="Barry K."/>
            <person name="Bills G."/>
            <person name="Bluhm B."/>
            <person name="Cannon C."/>
            <person name="Castanera R."/>
            <person name="Culley D."/>
            <person name="Daum C."/>
            <person name="Ezra D."/>
            <person name="Gonzalez J."/>
            <person name="Henrissat B."/>
            <person name="Kuo A."/>
            <person name="Liang C."/>
            <person name="Lipzen A."/>
            <person name="Lutzoni F."/>
            <person name="Magnuson J."/>
            <person name="Mondo S."/>
            <person name="Nolan M."/>
            <person name="Ohm R."/>
            <person name="Pangilinan J."/>
            <person name="Park H.-J."/>
            <person name="Ramirez L."/>
            <person name="Alfaro M."/>
            <person name="Sun H."/>
            <person name="Tritt A."/>
            <person name="Yoshinaga Y."/>
            <person name="Zwiers L.-H."/>
            <person name="Turgeon B."/>
            <person name="Goodwin S."/>
            <person name="Spatafora J."/>
            <person name="Crous P."/>
            <person name="Grigoriev I."/>
        </authorList>
    </citation>
    <scope>NUCLEOTIDE SEQUENCE</scope>
    <source>
        <strain evidence="2">CBS 379.55</strain>
    </source>
</reference>
<dbReference type="Proteomes" id="UP000800097">
    <property type="component" value="Unassembled WGS sequence"/>
</dbReference>
<name>A0A6A6JBM4_WESOR</name>
<feature type="region of interest" description="Disordered" evidence="1">
    <location>
        <begin position="306"/>
        <end position="334"/>
    </location>
</feature>
<feature type="compositionally biased region" description="Polar residues" evidence="1">
    <location>
        <begin position="138"/>
        <end position="160"/>
    </location>
</feature>
<dbReference type="GeneID" id="54554317"/>
<evidence type="ECO:0000256" key="1">
    <source>
        <dbReference type="SAM" id="MobiDB-lite"/>
    </source>
</evidence>
<dbReference type="AlphaFoldDB" id="A0A6A6JBM4"/>
<feature type="region of interest" description="Disordered" evidence="1">
    <location>
        <begin position="60"/>
        <end position="100"/>
    </location>
</feature>
<evidence type="ECO:0000313" key="3">
    <source>
        <dbReference type="Proteomes" id="UP000800097"/>
    </source>
</evidence>
<sequence length="334" mass="37622">MGFRTTKIDFESFAARWPDPDPAYANYEPDPDRVPLPGKLKDPRLSKHTREALKQEWLAHNPYVKRDPRTPTKPKYSQDLVGDTPETRAPANVDTGSESCKREDNHVISDRNIVAVDLSKGWPAPTVREYGPPMSVPSPASNNGFFQRSPASNGDNSSTELLRKSPSPSLSISSIEVLRGSPSPKSQVSYAGRLDEKLNEISMTRTHAFERFRASQEVIGWQQQVPSSVKVTISELMTMNNGEFRELHDNVKATYEQFRLQRDERDFREWYANWQHEQQDKGAATPAIPANGHTVRDDITRHGAVGQDEDWSDEQDGYGSEGGVVLNGRSGWNW</sequence>
<protein>
    <submittedName>
        <fullName evidence="2">Uncharacterized protein</fullName>
    </submittedName>
</protein>
<gene>
    <name evidence="2" type="ORF">EI97DRAFT_460845</name>
</gene>
<proteinExistence type="predicted"/>
<feature type="region of interest" description="Disordered" evidence="1">
    <location>
        <begin position="129"/>
        <end position="167"/>
    </location>
</feature>
<feature type="region of interest" description="Disordered" evidence="1">
    <location>
        <begin position="19"/>
        <end position="43"/>
    </location>
</feature>
<accession>A0A6A6JBM4</accession>
<dbReference type="RefSeq" id="XP_033651196.1">
    <property type="nucleotide sequence ID" value="XM_033801142.1"/>
</dbReference>
<feature type="compositionally biased region" description="Acidic residues" evidence="1">
    <location>
        <begin position="307"/>
        <end position="316"/>
    </location>
</feature>
<dbReference type="EMBL" id="ML986508">
    <property type="protein sequence ID" value="KAF2273657.1"/>
    <property type="molecule type" value="Genomic_DNA"/>
</dbReference>
<evidence type="ECO:0000313" key="2">
    <source>
        <dbReference type="EMBL" id="KAF2273657.1"/>
    </source>
</evidence>
<dbReference type="OrthoDB" id="10679827at2759"/>
<keyword evidence="3" id="KW-1185">Reference proteome</keyword>
<organism evidence="2 3">
    <name type="scientific">Westerdykella ornata</name>
    <dbReference type="NCBI Taxonomy" id="318751"/>
    <lineage>
        <taxon>Eukaryota</taxon>
        <taxon>Fungi</taxon>
        <taxon>Dikarya</taxon>
        <taxon>Ascomycota</taxon>
        <taxon>Pezizomycotina</taxon>
        <taxon>Dothideomycetes</taxon>
        <taxon>Pleosporomycetidae</taxon>
        <taxon>Pleosporales</taxon>
        <taxon>Sporormiaceae</taxon>
        <taxon>Westerdykella</taxon>
    </lineage>
</organism>